<evidence type="ECO:0000313" key="5">
    <source>
        <dbReference type="Proteomes" id="UP001597196"/>
    </source>
</evidence>
<evidence type="ECO:0000256" key="1">
    <source>
        <dbReference type="ARBA" id="ARBA00022679"/>
    </source>
</evidence>
<dbReference type="RefSeq" id="WP_203626928.1">
    <property type="nucleotide sequence ID" value="NZ_BOLQ01000009.1"/>
</dbReference>
<keyword evidence="5" id="KW-1185">Reference proteome</keyword>
<gene>
    <name evidence="4" type="ORF">ACFQ4P_04135</name>
</gene>
<dbReference type="Proteomes" id="UP001597196">
    <property type="component" value="Unassembled WGS sequence"/>
</dbReference>
<feature type="domain" description="N-acetyltransferase" evidence="3">
    <location>
        <begin position="1"/>
        <end position="139"/>
    </location>
</feature>
<dbReference type="PANTHER" id="PTHR43800">
    <property type="entry name" value="PEPTIDYL-LYSINE N-ACETYLTRANSFERASE YJAB"/>
    <property type="match status" value="1"/>
</dbReference>
<dbReference type="Pfam" id="PF13508">
    <property type="entry name" value="Acetyltransf_7"/>
    <property type="match status" value="1"/>
</dbReference>
<reference evidence="5" key="1">
    <citation type="journal article" date="2019" name="Int. J. Syst. Evol. Microbiol.">
        <title>The Global Catalogue of Microorganisms (GCM) 10K type strain sequencing project: providing services to taxonomists for standard genome sequencing and annotation.</title>
        <authorList>
            <consortium name="The Broad Institute Genomics Platform"/>
            <consortium name="The Broad Institute Genome Sequencing Center for Infectious Disease"/>
            <person name="Wu L."/>
            <person name="Ma J."/>
        </authorList>
    </citation>
    <scope>NUCLEOTIDE SEQUENCE [LARGE SCALE GENOMIC DNA]</scope>
    <source>
        <strain evidence="5">CCM 8980</strain>
    </source>
</reference>
<keyword evidence="2 4" id="KW-0012">Acyltransferase</keyword>
<accession>A0ABW4CH84</accession>
<dbReference type="PANTHER" id="PTHR43800:SF1">
    <property type="entry name" value="PEPTIDYL-LYSINE N-ACETYLTRANSFERASE YJAB"/>
    <property type="match status" value="1"/>
</dbReference>
<comment type="caution">
    <text evidence="4">The sequence shown here is derived from an EMBL/GenBank/DDBJ whole genome shotgun (WGS) entry which is preliminary data.</text>
</comment>
<dbReference type="EC" id="2.3.-.-" evidence="4"/>
<dbReference type="CDD" id="cd04301">
    <property type="entry name" value="NAT_SF"/>
    <property type="match status" value="1"/>
</dbReference>
<dbReference type="EMBL" id="JBHTOC010000005">
    <property type="protein sequence ID" value="MFD1429439.1"/>
    <property type="molecule type" value="Genomic_DNA"/>
</dbReference>
<protein>
    <submittedName>
        <fullName evidence="4">GNAT family N-acetyltransferase</fullName>
        <ecNumber evidence="4">2.3.-.-</ecNumber>
    </submittedName>
</protein>
<dbReference type="InterPro" id="IPR016181">
    <property type="entry name" value="Acyl_CoA_acyltransferase"/>
</dbReference>
<evidence type="ECO:0000259" key="3">
    <source>
        <dbReference type="PROSITE" id="PS51186"/>
    </source>
</evidence>
<dbReference type="SUPFAM" id="SSF55729">
    <property type="entry name" value="Acyl-CoA N-acyltransferases (Nat)"/>
    <property type="match status" value="1"/>
</dbReference>
<dbReference type="PROSITE" id="PS51186">
    <property type="entry name" value="GNAT"/>
    <property type="match status" value="1"/>
</dbReference>
<dbReference type="GO" id="GO:0016746">
    <property type="term" value="F:acyltransferase activity"/>
    <property type="evidence" value="ECO:0007669"/>
    <property type="project" value="UniProtKB-KW"/>
</dbReference>
<evidence type="ECO:0000313" key="4">
    <source>
        <dbReference type="EMBL" id="MFD1429439.1"/>
    </source>
</evidence>
<sequence>MQIRSMTENDEPELARIYLTSRQATFTWMAQADFKRSDFQHDTLDEEVLVATIDRCILGFVSTYQPDNFIHLLFVDPQCFGHGIGKQLLTTALTHTGRPARLKCLSANYRAREFYRRNGWVTESENTTPPAYLNLVYGA</sequence>
<proteinExistence type="predicted"/>
<name>A0ABW4CH84_9LACO</name>
<dbReference type="Gene3D" id="3.40.630.30">
    <property type="match status" value="1"/>
</dbReference>
<dbReference type="InterPro" id="IPR000182">
    <property type="entry name" value="GNAT_dom"/>
</dbReference>
<keyword evidence="1 4" id="KW-0808">Transferase</keyword>
<organism evidence="4 5">
    <name type="scientific">Lacticaseibacillus mingshuiensis</name>
    <dbReference type="NCBI Taxonomy" id="2799574"/>
    <lineage>
        <taxon>Bacteria</taxon>
        <taxon>Bacillati</taxon>
        <taxon>Bacillota</taxon>
        <taxon>Bacilli</taxon>
        <taxon>Lactobacillales</taxon>
        <taxon>Lactobacillaceae</taxon>
        <taxon>Lacticaseibacillus</taxon>
    </lineage>
</organism>
<evidence type="ECO:0000256" key="2">
    <source>
        <dbReference type="ARBA" id="ARBA00023315"/>
    </source>
</evidence>